<organism evidence="3 4">
    <name type="scientific">Bacillus badius</name>
    <dbReference type="NCBI Taxonomy" id="1455"/>
    <lineage>
        <taxon>Bacteria</taxon>
        <taxon>Bacillati</taxon>
        <taxon>Bacillota</taxon>
        <taxon>Bacilli</taxon>
        <taxon>Bacillales</taxon>
        <taxon>Bacillaceae</taxon>
        <taxon>Pseudobacillus</taxon>
    </lineage>
</organism>
<dbReference type="EMBL" id="JXLP01000009">
    <property type="protein sequence ID" value="KIL78554.1"/>
    <property type="molecule type" value="Genomic_DNA"/>
</dbReference>
<feature type="domain" description="Lysozyme inhibitor LprI-like N-terminal" evidence="2">
    <location>
        <begin position="219"/>
        <end position="308"/>
    </location>
</feature>
<dbReference type="PROSITE" id="PS51257">
    <property type="entry name" value="PROKAR_LIPOPROTEIN"/>
    <property type="match status" value="1"/>
</dbReference>
<dbReference type="RefSeq" id="WP_052477311.1">
    <property type="nucleotide sequence ID" value="NZ_JARTHD010000011.1"/>
</dbReference>
<dbReference type="InterPro" id="IPR009739">
    <property type="entry name" value="LprI-like_N"/>
</dbReference>
<reference evidence="3 4" key="1">
    <citation type="submission" date="2015-01" db="EMBL/GenBank/DDBJ databases">
        <title>Genome Assembly of Bacillus badius MTCC 1458.</title>
        <authorList>
            <person name="Verma A."/>
            <person name="Khatri I."/>
            <person name="Mual P."/>
            <person name="Subramanian S."/>
            <person name="Krishnamurthi S."/>
        </authorList>
    </citation>
    <scope>NUCLEOTIDE SEQUENCE [LARGE SCALE GENOMIC DNA]</scope>
    <source>
        <strain evidence="3 4">MTCC 1458</strain>
    </source>
</reference>
<proteinExistence type="predicted"/>
<protein>
    <recommendedName>
        <fullName evidence="2">Lysozyme inhibitor LprI-like N-terminal domain-containing protein</fullName>
    </recommendedName>
</protein>
<evidence type="ECO:0000256" key="1">
    <source>
        <dbReference type="SAM" id="Coils"/>
    </source>
</evidence>
<evidence type="ECO:0000259" key="2">
    <source>
        <dbReference type="Pfam" id="PF07007"/>
    </source>
</evidence>
<sequence length="314" mass="35466">MKKAAAVLAVMVLSGCNSGTYDKAMEQGKLALADGEFDKAQASFELALDEKPKDGEAKRLYENVSDYNEVKKDIEEADWEDALTKAKSLLKEEDLAANMKEALEEYVKTASDNEKQSDAVAKKLEEIQQTIGAGDYGDAQKSINELKQDQEMEAVLARFSEEVNKIETSINERIQQQKAAETVAEKERELAASSVSKKDKYLQKLYTIETEVTDLYYASENGTTAEMKEAAAAMYKKWDDALNEIYGVLKVQLSSGEMSQLREKQRQWIKYRDRTAKAESEAYAGGSFETVQYVRTQADLTRERCYELINIYMQ</sequence>
<comment type="caution">
    <text evidence="3">The sequence shown here is derived from an EMBL/GenBank/DDBJ whole genome shotgun (WGS) entry which is preliminary data.</text>
</comment>
<dbReference type="Pfam" id="PF07007">
    <property type="entry name" value="LprI"/>
    <property type="match status" value="1"/>
</dbReference>
<feature type="coiled-coil region" evidence="1">
    <location>
        <begin position="57"/>
        <end position="116"/>
    </location>
</feature>
<dbReference type="Gene3D" id="1.20.1270.180">
    <property type="match status" value="1"/>
</dbReference>
<dbReference type="PANTHER" id="PTHR39176:SF1">
    <property type="entry name" value="PERIPLASMIC PROTEIN"/>
    <property type="match status" value="1"/>
</dbReference>
<evidence type="ECO:0000313" key="3">
    <source>
        <dbReference type="EMBL" id="KIL78554.1"/>
    </source>
</evidence>
<keyword evidence="4" id="KW-1185">Reference proteome</keyword>
<dbReference type="Proteomes" id="UP000031982">
    <property type="component" value="Unassembled WGS sequence"/>
</dbReference>
<dbReference type="PANTHER" id="PTHR39176">
    <property type="entry name" value="PERIPLASMIC PROTEIN-RELATED"/>
    <property type="match status" value="1"/>
</dbReference>
<name>A0ABR5AV16_BACBA</name>
<keyword evidence="1" id="KW-0175">Coiled coil</keyword>
<accession>A0ABR5AV16</accession>
<gene>
    <name evidence="3" type="ORF">SD77_4234</name>
</gene>
<evidence type="ECO:0000313" key="4">
    <source>
        <dbReference type="Proteomes" id="UP000031982"/>
    </source>
</evidence>